<dbReference type="RefSeq" id="WP_119113618.1">
    <property type="nucleotide sequence ID" value="NZ_CBCSEO010000005.1"/>
</dbReference>
<gene>
    <name evidence="2" type="ORF">D1970_14655</name>
</gene>
<keyword evidence="1" id="KW-1133">Transmembrane helix</keyword>
<dbReference type="EMBL" id="QWVT01000024">
    <property type="protein sequence ID" value="RID83843.1"/>
    <property type="molecule type" value="Genomic_DNA"/>
</dbReference>
<keyword evidence="1" id="KW-0812">Transmembrane</keyword>
<feature type="transmembrane region" description="Helical" evidence="1">
    <location>
        <begin position="16"/>
        <end position="39"/>
    </location>
</feature>
<keyword evidence="1" id="KW-0472">Membrane</keyword>
<sequence>MVWNLPLKMPITYVKAAMYLAISLSTWQPFFWTFAVVLLNTGIKTQSSTGLNRKQTFAIYKNNISANYVTPVKRFHFPKHK</sequence>
<organism evidence="2 3">
    <name type="scientific">Mesobacillus zeae</name>
    <dbReference type="NCBI Taxonomy" id="1917180"/>
    <lineage>
        <taxon>Bacteria</taxon>
        <taxon>Bacillati</taxon>
        <taxon>Bacillota</taxon>
        <taxon>Bacilli</taxon>
        <taxon>Bacillales</taxon>
        <taxon>Bacillaceae</taxon>
        <taxon>Mesobacillus</taxon>
    </lineage>
</organism>
<evidence type="ECO:0000313" key="3">
    <source>
        <dbReference type="Proteomes" id="UP000265816"/>
    </source>
</evidence>
<accession>A0A398B800</accession>
<reference evidence="2 3" key="1">
    <citation type="submission" date="2018-08" db="EMBL/GenBank/DDBJ databases">
        <title>Bacillus jemisoniae sp. nov., Bacillus chryseoplanitiae sp. nov., Bacillus resnikiae sp. nov., and Bacillus frankliniae sp. nov., isolated from Viking spacecraft and associated surfaces.</title>
        <authorList>
            <person name="Seuylemezian A."/>
            <person name="Vaishampayan P."/>
        </authorList>
    </citation>
    <scope>NUCLEOTIDE SEQUENCE [LARGE SCALE GENOMIC DNA]</scope>
    <source>
        <strain evidence="2 3">JJ-247</strain>
    </source>
</reference>
<proteinExistence type="predicted"/>
<name>A0A398B800_9BACI</name>
<evidence type="ECO:0000256" key="1">
    <source>
        <dbReference type="SAM" id="Phobius"/>
    </source>
</evidence>
<dbReference type="AlphaFoldDB" id="A0A398B800"/>
<dbReference type="Proteomes" id="UP000265816">
    <property type="component" value="Unassembled WGS sequence"/>
</dbReference>
<protein>
    <submittedName>
        <fullName evidence="2">Uncharacterized protein</fullName>
    </submittedName>
</protein>
<comment type="caution">
    <text evidence="2">The sequence shown here is derived from an EMBL/GenBank/DDBJ whole genome shotgun (WGS) entry which is preliminary data.</text>
</comment>
<evidence type="ECO:0000313" key="2">
    <source>
        <dbReference type="EMBL" id="RID83843.1"/>
    </source>
</evidence>
<keyword evidence="3" id="KW-1185">Reference proteome</keyword>